<dbReference type="PROSITE" id="PS00018">
    <property type="entry name" value="EF_HAND_1"/>
    <property type="match status" value="1"/>
</dbReference>
<evidence type="ECO:0000256" key="5">
    <source>
        <dbReference type="ARBA" id="ARBA00022824"/>
    </source>
</evidence>
<keyword evidence="6 10" id="KW-1133">Transmembrane helix</keyword>
<keyword evidence="4" id="KW-0732">Signal</keyword>
<evidence type="ECO:0000313" key="12">
    <source>
        <dbReference type="Proteomes" id="UP000695022"/>
    </source>
</evidence>
<gene>
    <name evidence="13" type="primary">LOC106804955</name>
</gene>
<dbReference type="InterPro" id="IPR007484">
    <property type="entry name" value="Peptidase_M28"/>
</dbReference>
<sequence>MMILDHFEELIEAFRGSFPVHLLVFISLFIIISPASPVHAAHEFAVYRMQQYDLQGRPYGCRNALVNVEARSIDAKSITRRCLVTSLQDFAADKYKYAQEQNAAGLLVLLPQNLSSLSSEEQDRLLQLEQDLMDEETSMPVYFTTVTDELSDMFSDLKRGAGHGRQATAVEEMLSAVTGNGFQLVFSGQQAKAQPDFQVFNIQGKLSGLGIEERLPTIAIIAHYDSYGVAPGLATGVDSNGSGVIALLEIARLFGRFYANAKTHAKYNLLFLLSGAGKFNYQGTKHWIEEHIDTGATEEATLLSDISYALCLDTIGSGAGLSLHVSKPPKEGSPIDLLMKSLQDLMQRHAPTKQISLVHKKINLADEFLAWEHERFSIRRLPAMTLSSLQRHDDPRRSTILDTRDGASVSLLADNIRMIVESLARHIYGKTNDSAPLEVFSEDQNIEMSVKGWLEFLSSKPRAQQLITKDHPILTSLLAAMSRHLSDVQLIPFTAEKRDPEFVFYSGISGVMASYSVKPALFDLFLALCIAAYLAVIYLLISNFGMVQAGLRKVLGPAKLKRT</sequence>
<accession>A0ABM1DPJ0</accession>
<evidence type="ECO:0000256" key="3">
    <source>
        <dbReference type="ARBA" id="ARBA00022692"/>
    </source>
</evidence>
<dbReference type="PANTHER" id="PTHR31826">
    <property type="entry name" value="NICALIN"/>
    <property type="match status" value="1"/>
</dbReference>
<protein>
    <recommendedName>
        <fullName evidence="9">Nicalin</fullName>
    </recommendedName>
</protein>
<keyword evidence="8" id="KW-0325">Glycoprotein</keyword>
<dbReference type="CDD" id="cd03882">
    <property type="entry name" value="M28_nicalin_like"/>
    <property type="match status" value="1"/>
</dbReference>
<keyword evidence="12" id="KW-1185">Reference proteome</keyword>
<keyword evidence="3 10" id="KW-0812">Transmembrane</keyword>
<feature type="domain" description="Peptidase M28" evidence="11">
    <location>
        <begin position="217"/>
        <end position="339"/>
    </location>
</feature>
<evidence type="ECO:0000256" key="4">
    <source>
        <dbReference type="ARBA" id="ARBA00022729"/>
    </source>
</evidence>
<dbReference type="InterPro" id="IPR018247">
    <property type="entry name" value="EF_Hand_1_Ca_BS"/>
</dbReference>
<feature type="transmembrane region" description="Helical" evidence="10">
    <location>
        <begin position="520"/>
        <end position="541"/>
    </location>
</feature>
<evidence type="ECO:0000256" key="2">
    <source>
        <dbReference type="ARBA" id="ARBA00007717"/>
    </source>
</evidence>
<keyword evidence="5" id="KW-0256">Endoplasmic reticulum</keyword>
<keyword evidence="7 10" id="KW-0472">Membrane</keyword>
<dbReference type="PIRSF" id="PIRSF011018">
    <property type="entry name" value="Nicalin"/>
    <property type="match status" value="1"/>
</dbReference>
<dbReference type="InterPro" id="IPR016574">
    <property type="entry name" value="Nicalin"/>
</dbReference>
<evidence type="ECO:0000256" key="9">
    <source>
        <dbReference type="PIRNR" id="PIRNR011018"/>
    </source>
</evidence>
<dbReference type="GeneID" id="106804955"/>
<evidence type="ECO:0000256" key="10">
    <source>
        <dbReference type="SAM" id="Phobius"/>
    </source>
</evidence>
<organism evidence="12 13">
    <name type="scientific">Priapulus caudatus</name>
    <name type="common">Priapulid worm</name>
    <dbReference type="NCBI Taxonomy" id="37621"/>
    <lineage>
        <taxon>Eukaryota</taxon>
        <taxon>Metazoa</taxon>
        <taxon>Ecdysozoa</taxon>
        <taxon>Scalidophora</taxon>
        <taxon>Priapulida</taxon>
        <taxon>Priapulimorpha</taxon>
        <taxon>Priapulimorphida</taxon>
        <taxon>Priapulidae</taxon>
        <taxon>Priapulus</taxon>
    </lineage>
</organism>
<evidence type="ECO:0000256" key="6">
    <source>
        <dbReference type="ARBA" id="ARBA00022989"/>
    </source>
</evidence>
<dbReference type="Pfam" id="PF04389">
    <property type="entry name" value="Peptidase_M28"/>
    <property type="match status" value="1"/>
</dbReference>
<dbReference type="SUPFAM" id="SSF53187">
    <property type="entry name" value="Zn-dependent exopeptidases"/>
    <property type="match status" value="1"/>
</dbReference>
<comment type="subcellular location">
    <subcellularLocation>
        <location evidence="1">Endoplasmic reticulum membrane</location>
        <topology evidence="1">Single-pass membrane protein</topology>
    </subcellularLocation>
</comment>
<evidence type="ECO:0000256" key="7">
    <source>
        <dbReference type="ARBA" id="ARBA00023136"/>
    </source>
</evidence>
<proteinExistence type="inferred from homology"/>
<dbReference type="Proteomes" id="UP000695022">
    <property type="component" value="Unplaced"/>
</dbReference>
<evidence type="ECO:0000256" key="1">
    <source>
        <dbReference type="ARBA" id="ARBA00004389"/>
    </source>
</evidence>
<evidence type="ECO:0000259" key="11">
    <source>
        <dbReference type="Pfam" id="PF04389"/>
    </source>
</evidence>
<evidence type="ECO:0000256" key="8">
    <source>
        <dbReference type="ARBA" id="ARBA00023180"/>
    </source>
</evidence>
<reference evidence="13" key="1">
    <citation type="submission" date="2025-08" db="UniProtKB">
        <authorList>
            <consortium name="RefSeq"/>
        </authorList>
    </citation>
    <scope>IDENTIFICATION</scope>
</reference>
<evidence type="ECO:0000313" key="13">
    <source>
        <dbReference type="RefSeq" id="XP_014661861.1"/>
    </source>
</evidence>
<dbReference type="Gene3D" id="3.40.630.10">
    <property type="entry name" value="Zn peptidases"/>
    <property type="match status" value="1"/>
</dbReference>
<comment type="similarity">
    <text evidence="2 9">Belongs to the nicastrin family.</text>
</comment>
<dbReference type="RefSeq" id="XP_014661861.1">
    <property type="nucleotide sequence ID" value="XM_014806375.1"/>
</dbReference>
<name>A0ABM1DPJ0_PRICU</name>